<reference evidence="9" key="1">
    <citation type="submission" date="2019-01" db="EMBL/GenBank/DDBJ databases">
        <title>Sinorhodobacter populi sp. nov. isolated from the symptomatic bark tissue of Populus euramericana canker.</title>
        <authorList>
            <person name="Xu G."/>
        </authorList>
    </citation>
    <scope>NUCLEOTIDE SEQUENCE [LARGE SCALE GENOMIC DNA]</scope>
    <source>
        <strain evidence="9">CGMCC 1.12963</strain>
    </source>
</reference>
<keyword evidence="4 6" id="KW-0808">Transferase</keyword>
<evidence type="ECO:0000256" key="4">
    <source>
        <dbReference type="ARBA" id="ARBA00022679"/>
    </source>
</evidence>
<dbReference type="PIRSF" id="PIRSF005917">
    <property type="entry name" value="MTase_YraL"/>
    <property type="match status" value="1"/>
</dbReference>
<dbReference type="InterPro" id="IPR008189">
    <property type="entry name" value="rRNA_ssu_MeTfrase_I"/>
</dbReference>
<comment type="caution">
    <text evidence="9">The sequence shown here is derived from an EMBL/GenBank/DDBJ whole genome shotgun (WGS) entry which is preliminary data.</text>
</comment>
<comment type="similarity">
    <text evidence="6">Belongs to the methyltransferase superfamily. RsmI family.</text>
</comment>
<dbReference type="NCBIfam" id="TIGR00096">
    <property type="entry name" value="16S rRNA (cytidine(1402)-2'-O)-methyltransferase"/>
    <property type="match status" value="1"/>
</dbReference>
<name>A0A3S3LCL1_9RHOB</name>
<feature type="domain" description="RsmI HTH" evidence="8">
    <location>
        <begin position="256"/>
        <end position="297"/>
    </location>
</feature>
<organism evidence="9 10">
    <name type="scientific">Paenirhodobacter huangdaonensis</name>
    <dbReference type="NCBI Taxonomy" id="2501515"/>
    <lineage>
        <taxon>Bacteria</taxon>
        <taxon>Pseudomonadati</taxon>
        <taxon>Pseudomonadota</taxon>
        <taxon>Alphaproteobacteria</taxon>
        <taxon>Rhodobacterales</taxon>
        <taxon>Rhodobacter group</taxon>
        <taxon>Paenirhodobacter</taxon>
    </lineage>
</organism>
<dbReference type="EMBL" id="SAVA01000006">
    <property type="protein sequence ID" value="RWR51628.1"/>
    <property type="molecule type" value="Genomic_DNA"/>
</dbReference>
<keyword evidence="10" id="KW-1185">Reference proteome</keyword>
<feature type="domain" description="Tetrapyrrole methylase" evidence="7">
    <location>
        <begin position="27"/>
        <end position="230"/>
    </location>
</feature>
<dbReference type="InterPro" id="IPR014777">
    <property type="entry name" value="4pyrrole_Mease_sub1"/>
</dbReference>
<keyword evidence="1 6" id="KW-0963">Cytoplasm</keyword>
<dbReference type="FunFam" id="3.30.950.10:FF:000002">
    <property type="entry name" value="Ribosomal RNA small subunit methyltransferase I"/>
    <property type="match status" value="1"/>
</dbReference>
<dbReference type="SUPFAM" id="SSF53790">
    <property type="entry name" value="Tetrapyrrole methylase"/>
    <property type="match status" value="1"/>
</dbReference>
<dbReference type="Gene3D" id="3.40.1010.10">
    <property type="entry name" value="Cobalt-precorrin-4 Transmethylase, Domain 1"/>
    <property type="match status" value="1"/>
</dbReference>
<keyword evidence="3 6" id="KW-0489">Methyltransferase</keyword>
<dbReference type="CDD" id="cd11648">
    <property type="entry name" value="RsmI"/>
    <property type="match status" value="1"/>
</dbReference>
<dbReference type="Pfam" id="PF00590">
    <property type="entry name" value="TP_methylase"/>
    <property type="match status" value="1"/>
</dbReference>
<evidence type="ECO:0000256" key="1">
    <source>
        <dbReference type="ARBA" id="ARBA00022490"/>
    </source>
</evidence>
<evidence type="ECO:0000256" key="2">
    <source>
        <dbReference type="ARBA" id="ARBA00022552"/>
    </source>
</evidence>
<evidence type="ECO:0000259" key="7">
    <source>
        <dbReference type="Pfam" id="PF00590"/>
    </source>
</evidence>
<proteinExistence type="inferred from homology"/>
<dbReference type="PANTHER" id="PTHR46111">
    <property type="entry name" value="RIBOSOMAL RNA SMALL SUBUNIT METHYLTRANSFERASE I"/>
    <property type="match status" value="1"/>
</dbReference>
<protein>
    <recommendedName>
        <fullName evidence="6">Ribosomal RNA small subunit methyltransferase I</fullName>
        <ecNumber evidence="6">2.1.1.198</ecNumber>
    </recommendedName>
    <alternativeName>
        <fullName evidence="6">16S rRNA 2'-O-ribose C1402 methyltransferase</fullName>
    </alternativeName>
    <alternativeName>
        <fullName evidence="6">rRNA (cytidine-2'-O-)-methyltransferase RsmI</fullName>
    </alternativeName>
</protein>
<evidence type="ECO:0000256" key="5">
    <source>
        <dbReference type="ARBA" id="ARBA00022691"/>
    </source>
</evidence>
<gene>
    <name evidence="6 9" type="primary">rsmI</name>
    <name evidence="9" type="ORF">EOW66_11645</name>
</gene>
<dbReference type="EC" id="2.1.1.198" evidence="6"/>
<comment type="catalytic activity">
    <reaction evidence="6">
        <text>cytidine(1402) in 16S rRNA + S-adenosyl-L-methionine = 2'-O-methylcytidine(1402) in 16S rRNA + S-adenosyl-L-homocysteine + H(+)</text>
        <dbReference type="Rhea" id="RHEA:42924"/>
        <dbReference type="Rhea" id="RHEA-COMP:10285"/>
        <dbReference type="Rhea" id="RHEA-COMP:10286"/>
        <dbReference type="ChEBI" id="CHEBI:15378"/>
        <dbReference type="ChEBI" id="CHEBI:57856"/>
        <dbReference type="ChEBI" id="CHEBI:59789"/>
        <dbReference type="ChEBI" id="CHEBI:74495"/>
        <dbReference type="ChEBI" id="CHEBI:82748"/>
        <dbReference type="EC" id="2.1.1.198"/>
    </reaction>
</comment>
<dbReference type="GO" id="GO:0070677">
    <property type="term" value="F:rRNA (cytosine-2'-O-)-methyltransferase activity"/>
    <property type="evidence" value="ECO:0007669"/>
    <property type="project" value="UniProtKB-UniRule"/>
</dbReference>
<sequence length="301" mass="32095">MDLEEEGGESLPARERVSGGRALVPGLHFIATPIGAARDITLRALDILREADVLAAEDTRTLRHLMEIHGVPLAGRVVLAYHDHSGEGARARLLRALGEGLSVAYASEAGTPLVSDPGYHLGRAAIEAGYPVYAAPGPSAVLAALTVSGLPTDRFLFAGFPPSGGSARRKWLRDFAAVPATLVFYESPKRVGEMLGDLVTEYGADRAAVVCRELTKRFEEVRRGTLATLAEEFSAAPVKGEIVVLVDRAAERVVGAEEVEAALRERLARMSVKDAAAEVAGLLGLPRREVYQAALELEKGR</sequence>
<dbReference type="Pfam" id="PF23016">
    <property type="entry name" value="RsmI_C"/>
    <property type="match status" value="1"/>
</dbReference>
<evidence type="ECO:0000259" key="8">
    <source>
        <dbReference type="Pfam" id="PF23016"/>
    </source>
</evidence>
<dbReference type="HAMAP" id="MF_01877">
    <property type="entry name" value="16SrRNA_methyltr_I"/>
    <property type="match status" value="1"/>
</dbReference>
<dbReference type="Gene3D" id="3.30.950.10">
    <property type="entry name" value="Methyltransferase, Cobalt-precorrin-4 Transmethylase, Domain 2"/>
    <property type="match status" value="1"/>
</dbReference>
<keyword evidence="2 6" id="KW-0698">rRNA processing</keyword>
<dbReference type="InterPro" id="IPR035996">
    <property type="entry name" value="4pyrrol_Methylase_sf"/>
</dbReference>
<dbReference type="AlphaFoldDB" id="A0A3S3LCL1"/>
<dbReference type="RefSeq" id="WP_128156517.1">
    <property type="nucleotide sequence ID" value="NZ_JBHSOM010000026.1"/>
</dbReference>
<dbReference type="Proteomes" id="UP000288071">
    <property type="component" value="Unassembled WGS sequence"/>
</dbReference>
<dbReference type="GO" id="GO:0005737">
    <property type="term" value="C:cytoplasm"/>
    <property type="evidence" value="ECO:0007669"/>
    <property type="project" value="UniProtKB-SubCell"/>
</dbReference>
<evidence type="ECO:0000313" key="10">
    <source>
        <dbReference type="Proteomes" id="UP000288071"/>
    </source>
</evidence>
<dbReference type="InterPro" id="IPR014776">
    <property type="entry name" value="4pyrrole_Mease_sub2"/>
</dbReference>
<comment type="subcellular location">
    <subcellularLocation>
        <location evidence="6">Cytoplasm</location>
    </subcellularLocation>
</comment>
<comment type="function">
    <text evidence="6">Catalyzes the 2'-O-methylation of the ribose of cytidine 1402 (C1402) in 16S rRNA.</text>
</comment>
<accession>A0A3S3LCL1</accession>
<evidence type="ECO:0000313" key="9">
    <source>
        <dbReference type="EMBL" id="RWR51628.1"/>
    </source>
</evidence>
<reference evidence="9" key="2">
    <citation type="submission" date="2019-01" db="EMBL/GenBank/DDBJ databases">
        <authorList>
            <person name="Li Y."/>
        </authorList>
    </citation>
    <scope>NUCLEOTIDE SEQUENCE [LARGE SCALE GENOMIC DNA]</scope>
    <source>
        <strain evidence="9">CGMCC 1.12963</strain>
    </source>
</reference>
<evidence type="ECO:0000256" key="6">
    <source>
        <dbReference type="HAMAP-Rule" id="MF_01877"/>
    </source>
</evidence>
<dbReference type="PANTHER" id="PTHR46111:SF1">
    <property type="entry name" value="RIBOSOMAL RNA SMALL SUBUNIT METHYLTRANSFERASE I"/>
    <property type="match status" value="1"/>
</dbReference>
<dbReference type="InterPro" id="IPR000878">
    <property type="entry name" value="4pyrrol_Mease"/>
</dbReference>
<keyword evidence="5 6" id="KW-0949">S-adenosyl-L-methionine</keyword>
<evidence type="ECO:0000256" key="3">
    <source>
        <dbReference type="ARBA" id="ARBA00022603"/>
    </source>
</evidence>
<dbReference type="InterPro" id="IPR053910">
    <property type="entry name" value="RsmI_HTH"/>
</dbReference>